<organism evidence="2 3">
    <name type="scientific">Vitrella brassicaformis (strain CCMP3155)</name>
    <dbReference type="NCBI Taxonomy" id="1169540"/>
    <lineage>
        <taxon>Eukaryota</taxon>
        <taxon>Sar</taxon>
        <taxon>Alveolata</taxon>
        <taxon>Colpodellida</taxon>
        <taxon>Vitrellaceae</taxon>
        <taxon>Vitrella</taxon>
    </lineage>
</organism>
<accession>A0A0G4GMZ2</accession>
<dbReference type="VEuPathDB" id="CryptoDB:Vbra_6312"/>
<dbReference type="Gene3D" id="3.90.1300.10">
    <property type="entry name" value="Amidase signature (AS) domain"/>
    <property type="match status" value="1"/>
</dbReference>
<gene>
    <name evidence="2" type="ORF">Vbra_6312</name>
</gene>
<proteinExistence type="predicted"/>
<dbReference type="PANTHER" id="PTHR42678">
    <property type="entry name" value="AMIDASE"/>
    <property type="match status" value="1"/>
</dbReference>
<dbReference type="Pfam" id="PF01425">
    <property type="entry name" value="Amidase"/>
    <property type="match status" value="1"/>
</dbReference>
<evidence type="ECO:0000313" key="3">
    <source>
        <dbReference type="Proteomes" id="UP000041254"/>
    </source>
</evidence>
<sequence>MQVSEGMEISNDTARAGLDYSNDFRHLKLTVQDIDANIATQVHSTPLHLTFSQKDPMGAPSLPVVEATIASVHEAMFAGDLTCSDLIQAYTQRIEAYDQATGMNAIQEVMPDALDIAAQKDRPEWNPIVLVVCVQANYDTVGVATTNGAAALVDNFPPDDAQQIRALKDAGGIILAKTNMAEWAYSGTISIGSAHGVVRNAYDLQRTTAGSSGGTASAVAASLGLVGLGTQTGNSISGPSGFLGLVGVRSTIGLTSRDGIVPLYLSKDIGGPMCRTVEDAAKTFTPLVGYDPNDPITELSKEVDLPDDYTVFMEGADGLQSMADEVPTAHPDVISLFNQAINDLEAAGAVIVEDFNITGNTLGEDWTGYVQDIGPTVGHWNVNGIWVSLWSQPNGFEREKQIDAYLAASGSRFKSAREIYASGLFHPFARSGMESQLAEQNLTDLESFCGEGAETFLENPCRMEFRRNLADSMDAANVSVIVYPSWRNEPYLIGNHMPYANTNCAHIRPQTGAPSITVPMGFIQLTAGPPTRLPMNIEMIARSFDEPSLFKVAHGYEAVTKHRFAPPLFIECA</sequence>
<dbReference type="AlphaFoldDB" id="A0A0G4GMZ2"/>
<dbReference type="OrthoDB" id="566138at2759"/>
<dbReference type="Proteomes" id="UP000041254">
    <property type="component" value="Unassembled WGS sequence"/>
</dbReference>
<dbReference type="STRING" id="1169540.A0A0G4GMZ2"/>
<evidence type="ECO:0000313" key="2">
    <source>
        <dbReference type="EMBL" id="CEM31497.1"/>
    </source>
</evidence>
<dbReference type="SUPFAM" id="SSF75304">
    <property type="entry name" value="Amidase signature (AS) enzymes"/>
    <property type="match status" value="1"/>
</dbReference>
<reference evidence="2 3" key="1">
    <citation type="submission" date="2014-11" db="EMBL/GenBank/DDBJ databases">
        <authorList>
            <person name="Zhu J."/>
            <person name="Qi W."/>
            <person name="Song R."/>
        </authorList>
    </citation>
    <scope>NUCLEOTIDE SEQUENCE [LARGE SCALE GENOMIC DNA]</scope>
</reference>
<dbReference type="PANTHER" id="PTHR42678:SF34">
    <property type="entry name" value="OS04G0183300 PROTEIN"/>
    <property type="match status" value="1"/>
</dbReference>
<evidence type="ECO:0000259" key="1">
    <source>
        <dbReference type="Pfam" id="PF01425"/>
    </source>
</evidence>
<dbReference type="InParanoid" id="A0A0G4GMZ2"/>
<feature type="domain" description="Amidase" evidence="1">
    <location>
        <begin position="85"/>
        <end position="353"/>
    </location>
</feature>
<name>A0A0G4GMZ2_VITBC</name>
<dbReference type="OMA" id="CGGDTMN"/>
<dbReference type="InterPro" id="IPR036928">
    <property type="entry name" value="AS_sf"/>
</dbReference>
<dbReference type="InterPro" id="IPR023631">
    <property type="entry name" value="Amidase_dom"/>
</dbReference>
<dbReference type="EMBL" id="CDMY01000721">
    <property type="protein sequence ID" value="CEM31497.1"/>
    <property type="molecule type" value="Genomic_DNA"/>
</dbReference>
<keyword evidence="3" id="KW-1185">Reference proteome</keyword>
<protein>
    <recommendedName>
        <fullName evidence="1">Amidase domain-containing protein</fullName>
    </recommendedName>
</protein>